<feature type="transmembrane region" description="Helical" evidence="7">
    <location>
        <begin position="135"/>
        <end position="157"/>
    </location>
</feature>
<keyword evidence="4 7" id="KW-0472">Membrane</keyword>
<feature type="transmembrane region" description="Helical" evidence="7">
    <location>
        <begin position="246"/>
        <end position="268"/>
    </location>
</feature>
<feature type="compositionally biased region" description="Low complexity" evidence="6">
    <location>
        <begin position="299"/>
        <end position="311"/>
    </location>
</feature>
<reference evidence="9" key="1">
    <citation type="submission" date="2023-06" db="EMBL/GenBank/DDBJ databases">
        <title>Conoideocrella luteorostrata (Hypocreales: Clavicipitaceae), a potential biocontrol fungus for elongate hemlock scale in United States Christmas tree production areas.</title>
        <authorList>
            <person name="Barrett H."/>
            <person name="Lovett B."/>
            <person name="Macias A.M."/>
            <person name="Stajich J.E."/>
            <person name="Kasson M.T."/>
        </authorList>
    </citation>
    <scope>NUCLEOTIDE SEQUENCE</scope>
    <source>
        <strain evidence="9">ARSEF 14590</strain>
    </source>
</reference>
<evidence type="ECO:0000256" key="5">
    <source>
        <dbReference type="ARBA" id="ARBA00038359"/>
    </source>
</evidence>
<accession>A0AAJ0FVE0</accession>
<evidence type="ECO:0000256" key="3">
    <source>
        <dbReference type="ARBA" id="ARBA00022989"/>
    </source>
</evidence>
<dbReference type="AlphaFoldDB" id="A0AAJ0FVE0"/>
<feature type="transmembrane region" description="Helical" evidence="7">
    <location>
        <begin position="57"/>
        <end position="80"/>
    </location>
</feature>
<keyword evidence="10" id="KW-1185">Reference proteome</keyword>
<feature type="domain" description="Rhodopsin" evidence="8">
    <location>
        <begin position="41"/>
        <end position="276"/>
    </location>
</feature>
<evidence type="ECO:0000256" key="1">
    <source>
        <dbReference type="ARBA" id="ARBA00004141"/>
    </source>
</evidence>
<keyword evidence="3 7" id="KW-1133">Transmembrane helix</keyword>
<evidence type="ECO:0000256" key="4">
    <source>
        <dbReference type="ARBA" id="ARBA00023136"/>
    </source>
</evidence>
<comment type="similarity">
    <text evidence="5">Belongs to the SAT4 family.</text>
</comment>
<evidence type="ECO:0000313" key="10">
    <source>
        <dbReference type="Proteomes" id="UP001251528"/>
    </source>
</evidence>
<dbReference type="Proteomes" id="UP001251528">
    <property type="component" value="Unassembled WGS sequence"/>
</dbReference>
<protein>
    <recommendedName>
        <fullName evidence="8">Rhodopsin domain-containing protein</fullName>
    </recommendedName>
</protein>
<dbReference type="PANTHER" id="PTHR33048">
    <property type="entry name" value="PTH11-LIKE INTEGRAL MEMBRANE PROTEIN (AFU_ORTHOLOGUE AFUA_5G11245)"/>
    <property type="match status" value="1"/>
</dbReference>
<dbReference type="GO" id="GO:0016020">
    <property type="term" value="C:membrane"/>
    <property type="evidence" value="ECO:0007669"/>
    <property type="project" value="UniProtKB-SubCell"/>
</dbReference>
<dbReference type="InterPro" id="IPR049326">
    <property type="entry name" value="Rhodopsin_dom_fungi"/>
</dbReference>
<feature type="region of interest" description="Disordered" evidence="6">
    <location>
        <begin position="285"/>
        <end position="328"/>
    </location>
</feature>
<evidence type="ECO:0000313" key="9">
    <source>
        <dbReference type="EMBL" id="KAK2592588.1"/>
    </source>
</evidence>
<evidence type="ECO:0000259" key="8">
    <source>
        <dbReference type="Pfam" id="PF20684"/>
    </source>
</evidence>
<proteinExistence type="inferred from homology"/>
<evidence type="ECO:0000256" key="7">
    <source>
        <dbReference type="SAM" id="Phobius"/>
    </source>
</evidence>
<name>A0AAJ0FVE0_9HYPO</name>
<comment type="caution">
    <text evidence="9">The sequence shown here is derived from an EMBL/GenBank/DDBJ whole genome shotgun (WGS) entry which is preliminary data.</text>
</comment>
<feature type="transmembrane region" description="Helical" evidence="7">
    <location>
        <begin position="212"/>
        <end position="234"/>
    </location>
</feature>
<dbReference type="Pfam" id="PF20684">
    <property type="entry name" value="Fung_rhodopsin"/>
    <property type="match status" value="1"/>
</dbReference>
<dbReference type="PANTHER" id="PTHR33048:SF151">
    <property type="entry name" value="INTEGRAL MEMBRANE PROTEIN"/>
    <property type="match status" value="1"/>
</dbReference>
<evidence type="ECO:0000256" key="2">
    <source>
        <dbReference type="ARBA" id="ARBA00022692"/>
    </source>
</evidence>
<dbReference type="EMBL" id="JASWJB010000257">
    <property type="protein sequence ID" value="KAK2592588.1"/>
    <property type="molecule type" value="Genomic_DNA"/>
</dbReference>
<evidence type="ECO:0000256" key="6">
    <source>
        <dbReference type="SAM" id="MobiDB-lite"/>
    </source>
</evidence>
<feature type="transmembrane region" description="Helical" evidence="7">
    <location>
        <begin position="23"/>
        <end position="45"/>
    </location>
</feature>
<organism evidence="9 10">
    <name type="scientific">Conoideocrella luteorostrata</name>
    <dbReference type="NCBI Taxonomy" id="1105319"/>
    <lineage>
        <taxon>Eukaryota</taxon>
        <taxon>Fungi</taxon>
        <taxon>Dikarya</taxon>
        <taxon>Ascomycota</taxon>
        <taxon>Pezizomycotina</taxon>
        <taxon>Sordariomycetes</taxon>
        <taxon>Hypocreomycetidae</taxon>
        <taxon>Hypocreales</taxon>
        <taxon>Clavicipitaceae</taxon>
        <taxon>Conoideocrella</taxon>
    </lineage>
</organism>
<feature type="transmembrane region" description="Helical" evidence="7">
    <location>
        <begin position="100"/>
        <end position="123"/>
    </location>
</feature>
<comment type="subcellular location">
    <subcellularLocation>
        <location evidence="1">Membrane</location>
        <topology evidence="1">Multi-pass membrane protein</topology>
    </subcellularLocation>
</comment>
<gene>
    <name evidence="9" type="ORF">QQS21_009695</name>
</gene>
<feature type="transmembrane region" description="Helical" evidence="7">
    <location>
        <begin position="177"/>
        <end position="200"/>
    </location>
</feature>
<sequence length="402" mass="45519">MAQEDKANVAGVPSYSPKKMRDWALVIASVMSFLAGLSIVLRYFSRRIRKQPLWWDDYMIAFSMLWNWIVVAIALVMYAYGAGYHAETIGPEAVANISHLLLVAEVIYIWHMCWTKLSVLLMYYRVFHVPAFKRLVIGVGSFVVAWAIAGTFLFTFICVPTQKLWYPDIPGHCVSEMGVWVANASSTIFSDIAILVLPIPQIWKLNTKTSEKIGLTVVFGLGFFTVFTSSYRVWVLFNYSKSDVSYTLFPLLVWTDIEMCAAVISANLPTLRPFLRTAASKLGITRSSDRRHHPSTDPSSSSGGKNTTGSRSTDRRSVPRRAGSHHLQPADNTFYRLPELEHSDMDINGILTERIEYIFEPRCRSKESWYTSTTPNGDTDRENSLTADAVELQPVYHINSWK</sequence>
<keyword evidence="2 7" id="KW-0812">Transmembrane</keyword>
<dbReference type="InterPro" id="IPR052337">
    <property type="entry name" value="SAT4-like"/>
</dbReference>